<dbReference type="AlphaFoldDB" id="A0A559LAM2"/>
<name>A0A559LAM2_FUSOC</name>
<evidence type="ECO:0000313" key="2">
    <source>
        <dbReference type="EMBL" id="TVY70411.1"/>
    </source>
</evidence>
<evidence type="ECO:0000256" key="1">
    <source>
        <dbReference type="SAM" id="MobiDB-lite"/>
    </source>
</evidence>
<feature type="region of interest" description="Disordered" evidence="1">
    <location>
        <begin position="96"/>
        <end position="115"/>
    </location>
</feature>
<organism evidence="2 3">
    <name type="scientific">Fusarium oxysporum f. sp. cubense</name>
    <dbReference type="NCBI Taxonomy" id="61366"/>
    <lineage>
        <taxon>Eukaryota</taxon>
        <taxon>Fungi</taxon>
        <taxon>Dikarya</taxon>
        <taxon>Ascomycota</taxon>
        <taxon>Pezizomycotina</taxon>
        <taxon>Sordariomycetes</taxon>
        <taxon>Hypocreomycetidae</taxon>
        <taxon>Hypocreales</taxon>
        <taxon>Nectriaceae</taxon>
        <taxon>Fusarium</taxon>
        <taxon>Fusarium oxysporum species complex</taxon>
    </lineage>
</organism>
<accession>A0A559LAM2</accession>
<dbReference type="EMBL" id="SRMI01000005">
    <property type="protein sequence ID" value="TVY70411.1"/>
    <property type="molecule type" value="Genomic_DNA"/>
</dbReference>
<protein>
    <submittedName>
        <fullName evidence="2">Uncharacterized protein</fullName>
    </submittedName>
</protein>
<gene>
    <name evidence="2" type="ORF">Focb16_v001741</name>
</gene>
<dbReference type="Proteomes" id="UP000320707">
    <property type="component" value="Unassembled WGS sequence"/>
</dbReference>
<proteinExistence type="predicted"/>
<comment type="caution">
    <text evidence="2">The sequence shown here is derived from an EMBL/GenBank/DDBJ whole genome shotgun (WGS) entry which is preliminary data.</text>
</comment>
<evidence type="ECO:0000313" key="3">
    <source>
        <dbReference type="Proteomes" id="UP000320707"/>
    </source>
</evidence>
<reference evidence="2 3" key="1">
    <citation type="journal article" date="2019" name="Microbiol. Resour. Announc.">
        <title>High-quality draft genome sequence of Fusarium oxysporum f. sp. cubense strain 160527, a causal agent of Panama disease.</title>
        <authorList>
            <person name="Asai S."/>
            <person name="Ayukawa Y."/>
            <person name="Gan P."/>
            <person name="Masuda S."/>
            <person name="Komatsu K."/>
            <person name="Shirasu K."/>
            <person name="Arie T."/>
        </authorList>
    </citation>
    <scope>NUCLEOTIDE SEQUENCE [LARGE SCALE GENOMIC DNA]</scope>
    <source>
        <strain evidence="2 3">160527</strain>
    </source>
</reference>
<sequence>MKTISYVIDPDGDIEIVHREPNSHQVIPKIHSDDCSTHTDLPDSDFDNPPATGRYTFFNELYTKSTTVTGVLRTSERNMGRGNPFLDLLLASSNKDASSPHCSARSSPPSPPSQPFTRIHTIGWGAVALAIVLDAIHGRHAEILRVINLGLLARIATVVDYYKCQEAIHILFGYWQRNIIR</sequence>